<evidence type="ECO:0000313" key="3">
    <source>
        <dbReference type="Proteomes" id="UP000324252"/>
    </source>
</evidence>
<dbReference type="EMBL" id="FQZZ01000005">
    <property type="protein sequence ID" value="SHK47827.1"/>
    <property type="molecule type" value="Genomic_DNA"/>
</dbReference>
<dbReference type="InterPro" id="IPR041180">
    <property type="entry name" value="Nmad2"/>
</dbReference>
<keyword evidence="3" id="KW-1185">Reference proteome</keyword>
<dbReference type="Proteomes" id="UP000324252">
    <property type="component" value="Unassembled WGS sequence"/>
</dbReference>
<feature type="domain" description="Nucleotide modification associated" evidence="1">
    <location>
        <begin position="1"/>
        <end position="203"/>
    </location>
</feature>
<name>A0A1H0FDM2_9RHOB</name>
<dbReference type="AlphaFoldDB" id="A0A1H0FDM2"/>
<organism evidence="2 3">
    <name type="scientific">Lutimaribacter pacificus</name>
    <dbReference type="NCBI Taxonomy" id="391948"/>
    <lineage>
        <taxon>Bacteria</taxon>
        <taxon>Pseudomonadati</taxon>
        <taxon>Pseudomonadota</taxon>
        <taxon>Alphaproteobacteria</taxon>
        <taxon>Rhodobacterales</taxon>
        <taxon>Roseobacteraceae</taxon>
        <taxon>Lutimaribacter</taxon>
    </lineage>
</organism>
<proteinExistence type="predicted"/>
<dbReference type="Pfam" id="PF18753">
    <property type="entry name" value="Nmad2"/>
    <property type="match status" value="1"/>
</dbReference>
<accession>A0A1H0FDM2</accession>
<dbReference type="RefSeq" id="WP_149787651.1">
    <property type="nucleotide sequence ID" value="NZ_FNIO01000002.1"/>
</dbReference>
<evidence type="ECO:0000313" key="2">
    <source>
        <dbReference type="EMBL" id="SHK47827.1"/>
    </source>
</evidence>
<gene>
    <name evidence="2" type="ORF">SAMN05444142_105286</name>
</gene>
<sequence>MPILHSYIVAYDSGFAPNPFNGFCTLATCKPDIRKHAALGDWIIGTGSNRAGVRRGGFLVYAMRVQEALTFAQYWNDPRFARKKPNLGGSYRMACGDNIYSPNPAEGGWNQLNSYHSQNNGSPYQKHINRDTSVDRVLVSQDFVYFGAEGPEVPAAFRDAGLVLAGRGRLKITDTAKIAAFEVWLNDLGVRGYQGRPFDMVVEARKRK</sequence>
<evidence type="ECO:0000259" key="1">
    <source>
        <dbReference type="Pfam" id="PF18753"/>
    </source>
</evidence>
<protein>
    <recommendedName>
        <fullName evidence="1">Nucleotide modification associated domain-containing protein</fullName>
    </recommendedName>
</protein>
<reference evidence="2 3" key="1">
    <citation type="submission" date="2016-11" db="EMBL/GenBank/DDBJ databases">
        <authorList>
            <person name="Varghese N."/>
            <person name="Submissions S."/>
        </authorList>
    </citation>
    <scope>NUCLEOTIDE SEQUENCE [LARGE SCALE GENOMIC DNA]</scope>
    <source>
        <strain evidence="2 3">DSM 29620</strain>
    </source>
</reference>
<dbReference type="OrthoDB" id="2080678at2"/>